<gene>
    <name evidence="1" type="ORF">EUA98_07705</name>
</gene>
<accession>A0A4V1ZHC9</accession>
<proteinExistence type="predicted"/>
<name>A0A4V1ZHC9_9MICO</name>
<reference evidence="1 2" key="1">
    <citation type="submission" date="2019-01" db="EMBL/GenBank/DDBJ databases">
        <title>Novel species of Cellulomonas.</title>
        <authorList>
            <person name="Liu Q."/>
            <person name="Xin Y.-H."/>
        </authorList>
    </citation>
    <scope>NUCLEOTIDE SEQUENCE [LARGE SCALE GENOMIC DNA]</scope>
    <source>
        <strain evidence="1 2">HLT2-17</strain>
    </source>
</reference>
<dbReference type="RefSeq" id="WP_130102088.1">
    <property type="nucleotide sequence ID" value="NZ_SDWW01000014.1"/>
</dbReference>
<protein>
    <submittedName>
        <fullName evidence="1">YtxH domain-containing protein</fullName>
    </submittedName>
</protein>
<dbReference type="AlphaFoldDB" id="A0A4V1ZHC9"/>
<sequence>MGSKAAFIVGAGLGYLLGTKAGREQVEKVRGWTQDAWSDPRVQAQVTDLSSKATEFAKTEGAALKDRVAEFAKSEGSTFKEKLAGTVEYVVDSRESGPGTN</sequence>
<comment type="caution">
    <text evidence="1">The sequence shown here is derived from an EMBL/GenBank/DDBJ whole genome shotgun (WGS) entry which is preliminary data.</text>
</comment>
<evidence type="ECO:0000313" key="1">
    <source>
        <dbReference type="EMBL" id="RYV51604.1"/>
    </source>
</evidence>
<dbReference type="EMBL" id="SDWW01000014">
    <property type="protein sequence ID" value="RYV51604.1"/>
    <property type="molecule type" value="Genomic_DNA"/>
</dbReference>
<evidence type="ECO:0000313" key="2">
    <source>
        <dbReference type="Proteomes" id="UP000293764"/>
    </source>
</evidence>
<organism evidence="1 2">
    <name type="scientific">Pengzhenrongella frigida</name>
    <dbReference type="NCBI Taxonomy" id="1259133"/>
    <lineage>
        <taxon>Bacteria</taxon>
        <taxon>Bacillati</taxon>
        <taxon>Actinomycetota</taxon>
        <taxon>Actinomycetes</taxon>
        <taxon>Micrococcales</taxon>
        <taxon>Pengzhenrongella</taxon>
    </lineage>
</organism>
<keyword evidence="2" id="KW-1185">Reference proteome</keyword>
<dbReference type="OrthoDB" id="5125216at2"/>
<dbReference type="Proteomes" id="UP000293764">
    <property type="component" value="Unassembled WGS sequence"/>
</dbReference>